<dbReference type="RefSeq" id="WP_065680426.1">
    <property type="nucleotide sequence ID" value="NZ_AP025460.1"/>
</dbReference>
<gene>
    <name evidence="1" type="ORF">VAT7223_04395</name>
</gene>
<organism evidence="1 2">
    <name type="scientific">Vibrio atlanticus</name>
    <dbReference type="NCBI Taxonomy" id="693153"/>
    <lineage>
        <taxon>Bacteria</taxon>
        <taxon>Pseudomonadati</taxon>
        <taxon>Pseudomonadota</taxon>
        <taxon>Gammaproteobacteria</taxon>
        <taxon>Vibrionales</taxon>
        <taxon>Vibrionaceae</taxon>
        <taxon>Vibrio</taxon>
    </lineage>
</organism>
<name>A0A1C3J5C4_9VIBR</name>
<dbReference type="AlphaFoldDB" id="A0A1C3J5C4"/>
<proteinExistence type="predicted"/>
<accession>A0A1C3J5C4</accession>
<dbReference type="Proteomes" id="UP000092876">
    <property type="component" value="Unassembled WGS sequence"/>
</dbReference>
<protein>
    <submittedName>
        <fullName evidence="1">Uncharacterized protein</fullName>
    </submittedName>
</protein>
<evidence type="ECO:0000313" key="1">
    <source>
        <dbReference type="EMBL" id="SBS68807.1"/>
    </source>
</evidence>
<dbReference type="EMBL" id="FLQP01000099">
    <property type="protein sequence ID" value="SBS68807.1"/>
    <property type="molecule type" value="Genomic_DNA"/>
</dbReference>
<dbReference type="GeneID" id="94233273"/>
<reference evidence="2" key="1">
    <citation type="submission" date="2016-06" db="EMBL/GenBank/DDBJ databases">
        <authorList>
            <person name="Rodrigo-Torres Lidia"/>
            <person name="Arahal R.David."/>
        </authorList>
    </citation>
    <scope>NUCLEOTIDE SEQUENCE [LARGE SCALE GENOMIC DNA]</scope>
    <source>
        <strain evidence="2">CECT 7223</strain>
    </source>
</reference>
<evidence type="ECO:0000313" key="2">
    <source>
        <dbReference type="Proteomes" id="UP000092876"/>
    </source>
</evidence>
<sequence length="207" mass="24079">MEQIISRSFDEMVATYTRTLTNFYPARGSTGFTEANQVHIYVNALMKCLDDDRAVSWLEFPWVEKKQHIDGFVFSPKHKAVFFIEAKRLSHTKKKQEIINDIERLHHRDKKFLHDNGVTGFESEYVVALSDVWLETKWKRSMPEWWCGLNNVPAQVVAHGSLSTPDSTIHNSLVDLNWHRSTPFAYWMGEHCESVKNYCLLMAASKI</sequence>